<sequence>MKQVIAAHVMEYDHSGGKLSLVFNTGCDSRRFARVLRELNGGERSFLALWAIPPNMDYETARAAGLDALCIRATGRSDAMAVEICKVSDSEWATAQVRYAVGRRDEQADRALDTPATHSHCEIQRRFVFFSPDEVANMFYDYFSAGDIGPCYDLRPQLRYRHDGTTSPSATFDAYHGATTLA</sequence>
<dbReference type="KEGG" id="mgor:H0P51_02365"/>
<organism evidence="1 2">
    <name type="scientific">Mycobacterium vicinigordonae</name>
    <dbReference type="NCBI Taxonomy" id="1719132"/>
    <lineage>
        <taxon>Bacteria</taxon>
        <taxon>Bacillati</taxon>
        <taxon>Actinomycetota</taxon>
        <taxon>Actinomycetes</taxon>
        <taxon>Mycobacteriales</taxon>
        <taxon>Mycobacteriaceae</taxon>
        <taxon>Mycobacterium</taxon>
    </lineage>
</organism>
<dbReference type="EMBL" id="CP059165">
    <property type="protein sequence ID" value="QLL07863.1"/>
    <property type="molecule type" value="Genomic_DNA"/>
</dbReference>
<evidence type="ECO:0000313" key="2">
    <source>
        <dbReference type="Proteomes" id="UP000510682"/>
    </source>
</evidence>
<proteinExistence type="predicted"/>
<dbReference type="Proteomes" id="UP000510682">
    <property type="component" value="Chromosome"/>
</dbReference>
<reference evidence="1" key="1">
    <citation type="submission" date="2020-07" db="EMBL/GenBank/DDBJ databases">
        <title>Description of Mycobacterium gordonae subsp. intergordonae subsp.nov. and Mycobacterium gordonae subsp. gordonae subsp. nov.</title>
        <authorList>
            <person name="Huang H."/>
        </authorList>
    </citation>
    <scope>NUCLEOTIDE SEQUENCE [LARGE SCALE GENOMIC DNA]</scope>
    <source>
        <strain evidence="1">24T</strain>
    </source>
</reference>
<dbReference type="RefSeq" id="WP_180916464.1">
    <property type="nucleotide sequence ID" value="NZ_CP059165.1"/>
</dbReference>
<accession>A0A7D6E6E4</accession>
<name>A0A7D6E6E4_9MYCO</name>
<evidence type="ECO:0000313" key="1">
    <source>
        <dbReference type="EMBL" id="QLL07863.1"/>
    </source>
</evidence>
<gene>
    <name evidence="1" type="ORF">H0P51_02365</name>
</gene>
<dbReference type="AlphaFoldDB" id="A0A7D6E6E4"/>
<keyword evidence="2" id="KW-1185">Reference proteome</keyword>
<protein>
    <submittedName>
        <fullName evidence="1">Uncharacterized protein</fullName>
    </submittedName>
</protein>
<reference evidence="1" key="2">
    <citation type="submission" date="2020-07" db="EMBL/GenBank/DDBJ databases">
        <authorList>
            <person name="Yu X."/>
        </authorList>
    </citation>
    <scope>NUCLEOTIDE SEQUENCE [LARGE SCALE GENOMIC DNA]</scope>
    <source>
        <strain evidence="1">24T</strain>
    </source>
</reference>